<feature type="domain" description="CR-type" evidence="15">
    <location>
        <begin position="169"/>
        <end position="247"/>
    </location>
</feature>
<proteinExistence type="inferred from homology"/>
<dbReference type="GO" id="GO:0005524">
    <property type="term" value="F:ATP binding"/>
    <property type="evidence" value="ECO:0007669"/>
    <property type="project" value="InterPro"/>
</dbReference>
<dbReference type="InterPro" id="IPR008971">
    <property type="entry name" value="HSP40/DnaJ_pept-bd"/>
</dbReference>
<evidence type="ECO:0000256" key="8">
    <source>
        <dbReference type="ARBA" id="ARBA00023186"/>
    </source>
</evidence>
<keyword evidence="3 11" id="KW-0479">Metal-binding</keyword>
<evidence type="ECO:0000259" key="15">
    <source>
        <dbReference type="PROSITE" id="PS51188"/>
    </source>
</evidence>
<name>A0A7K3W9C2_9ACTN</name>
<feature type="binding site" evidence="11">
    <location>
        <position position="235"/>
    </location>
    <ligand>
        <name>Zn(2+)</name>
        <dbReference type="ChEBI" id="CHEBI:29105"/>
        <label>1</label>
    </ligand>
</feature>
<dbReference type="Proteomes" id="UP000470470">
    <property type="component" value="Unassembled WGS sequence"/>
</dbReference>
<dbReference type="EMBL" id="JAAGWK010000008">
    <property type="protein sequence ID" value="NEL53061.1"/>
    <property type="molecule type" value="Genomic_DNA"/>
</dbReference>
<comment type="domain">
    <text evidence="11">The J domain is necessary and sufficient to stimulate DnaK ATPase activity. Zinc center 1 plays an important role in the autonomous, DnaK-independent chaperone activity of DnaJ. Zinc center 2 is essential for interaction with DnaK and for DnaJ activity.</text>
</comment>
<feature type="domain" description="J" evidence="14">
    <location>
        <begin position="10"/>
        <end position="75"/>
    </location>
</feature>
<feature type="binding site" evidence="11">
    <location>
        <position position="238"/>
    </location>
    <ligand>
        <name>Zn(2+)</name>
        <dbReference type="ChEBI" id="CHEBI:29105"/>
        <label>1</label>
    </ligand>
</feature>
<dbReference type="PRINTS" id="PR00625">
    <property type="entry name" value="JDOMAIN"/>
</dbReference>
<keyword evidence="7 11" id="KW-0346">Stress response</keyword>
<dbReference type="GO" id="GO:0051082">
    <property type="term" value="F:unfolded protein binding"/>
    <property type="evidence" value="ECO:0007669"/>
    <property type="project" value="UniProtKB-UniRule"/>
</dbReference>
<keyword evidence="8 11" id="KW-0143">Chaperone</keyword>
<evidence type="ECO:0000256" key="9">
    <source>
        <dbReference type="ARBA" id="ARBA00061004"/>
    </source>
</evidence>
<feature type="binding site" evidence="11">
    <location>
        <position position="202"/>
    </location>
    <ligand>
        <name>Zn(2+)</name>
        <dbReference type="ChEBI" id="CHEBI:29105"/>
        <label>2</label>
    </ligand>
</feature>
<evidence type="ECO:0000256" key="4">
    <source>
        <dbReference type="ARBA" id="ARBA00022737"/>
    </source>
</evidence>
<feature type="zinc finger region" description="CR-type" evidence="12">
    <location>
        <begin position="169"/>
        <end position="247"/>
    </location>
</feature>
<dbReference type="PANTHER" id="PTHR43096:SF54">
    <property type="entry name" value="CHAPERONE PROTEIN DNAJ 1"/>
    <property type="match status" value="1"/>
</dbReference>
<evidence type="ECO:0000256" key="5">
    <source>
        <dbReference type="ARBA" id="ARBA00022771"/>
    </source>
</evidence>
<dbReference type="Pfam" id="PF01556">
    <property type="entry name" value="DnaJ_C"/>
    <property type="match status" value="1"/>
</dbReference>
<comment type="subcellular location">
    <subcellularLocation>
        <location evidence="11">Cytoplasm</location>
    </subcellularLocation>
</comment>
<dbReference type="SMART" id="SM00271">
    <property type="entry name" value="DnaJ"/>
    <property type="match status" value="1"/>
</dbReference>
<evidence type="ECO:0000256" key="10">
    <source>
        <dbReference type="ARBA" id="ARBA00067609"/>
    </source>
</evidence>
<dbReference type="Pfam" id="PF00684">
    <property type="entry name" value="DnaJ_CXXCXGXG"/>
    <property type="match status" value="1"/>
</dbReference>
<feature type="binding site" evidence="11">
    <location>
        <position position="199"/>
    </location>
    <ligand>
        <name>Zn(2+)</name>
        <dbReference type="ChEBI" id="CHEBI:29105"/>
        <label>2</label>
    </ligand>
</feature>
<dbReference type="NCBIfam" id="TIGR02349">
    <property type="entry name" value="DnaJ_bact"/>
    <property type="match status" value="1"/>
</dbReference>
<dbReference type="GO" id="GO:0006260">
    <property type="term" value="P:DNA replication"/>
    <property type="evidence" value="ECO:0007669"/>
    <property type="project" value="UniProtKB-KW"/>
</dbReference>
<dbReference type="InterPro" id="IPR002939">
    <property type="entry name" value="DnaJ_C"/>
</dbReference>
<sequence>MSTRDFIEKDYYAALGVAKDADAATIKKAYRALARDLHPDKNPDNAAAEARFKDVSEAYDVLSDAKRRAEYDEARRLFGSGGFRPGGAGGFPGGAAGGGQPFDLGDLFTQAGAGGRAGGAGGIGDIFGGLFGGGAAGGPRGRSQAASGPARGQDVETEATLSFDEAALGVTVPLRMESPGTCPTCHGNGARPGTSPRTCPVCQGAGVTSRSQGAFAFSEPCRECRGSGSVVDDPCRDCKGSGVTTQTRTITVRIPAGVKDGQRIRLGGKGAPGRRGGPAGDLFVVVHVSGHDLFERKGDDLLLTVPVTYPEAVLGTTLTVPTLDGVVSLKVPAGTASGRTFRVRGRGVQAKSHAGDLLVTVEVAVPSRLSPAARAAVEALAAELVDDPRPEVTAAVVAGTRS</sequence>
<dbReference type="FunFam" id="2.10.230.10:FF:000002">
    <property type="entry name" value="Molecular chaperone DnaJ"/>
    <property type="match status" value="1"/>
</dbReference>
<evidence type="ECO:0000313" key="16">
    <source>
        <dbReference type="EMBL" id="NEL53061.1"/>
    </source>
</evidence>
<dbReference type="PANTHER" id="PTHR43096">
    <property type="entry name" value="DNAJ HOMOLOG 1, MITOCHONDRIAL-RELATED"/>
    <property type="match status" value="1"/>
</dbReference>
<feature type="binding site" evidence="11">
    <location>
        <position position="185"/>
    </location>
    <ligand>
        <name>Zn(2+)</name>
        <dbReference type="ChEBI" id="CHEBI:29105"/>
        <label>1</label>
    </ligand>
</feature>
<evidence type="ECO:0000256" key="3">
    <source>
        <dbReference type="ARBA" id="ARBA00022723"/>
    </source>
</evidence>
<feature type="repeat" description="CXXCXGXG motif" evidence="11">
    <location>
        <begin position="199"/>
        <end position="206"/>
    </location>
</feature>
<keyword evidence="17" id="KW-1185">Reference proteome</keyword>
<dbReference type="GO" id="GO:0008270">
    <property type="term" value="F:zinc ion binding"/>
    <property type="evidence" value="ECO:0007669"/>
    <property type="project" value="UniProtKB-UniRule"/>
</dbReference>
<keyword evidence="6 11" id="KW-0862">Zinc</keyword>
<feature type="region of interest" description="Disordered" evidence="13">
    <location>
        <begin position="137"/>
        <end position="157"/>
    </location>
</feature>
<dbReference type="GO" id="GO:0009408">
    <property type="term" value="P:response to heat"/>
    <property type="evidence" value="ECO:0007669"/>
    <property type="project" value="InterPro"/>
</dbReference>
<keyword evidence="2 11" id="KW-0235">DNA replication</keyword>
<dbReference type="SUPFAM" id="SSF46565">
    <property type="entry name" value="Chaperone J-domain"/>
    <property type="match status" value="1"/>
</dbReference>
<comment type="cofactor">
    <cofactor evidence="11">
        <name>Zn(2+)</name>
        <dbReference type="ChEBI" id="CHEBI:29105"/>
    </cofactor>
    <text evidence="11">Binds 2 Zn(2+) ions per monomer.</text>
</comment>
<protein>
    <recommendedName>
        <fullName evidence="10 11">Chaperone protein DnaJ</fullName>
    </recommendedName>
</protein>
<evidence type="ECO:0000256" key="1">
    <source>
        <dbReference type="ARBA" id="ARBA00022490"/>
    </source>
</evidence>
<evidence type="ECO:0000256" key="2">
    <source>
        <dbReference type="ARBA" id="ARBA00022705"/>
    </source>
</evidence>
<feature type="repeat" description="CXXCXGXG motif" evidence="11">
    <location>
        <begin position="221"/>
        <end position="228"/>
    </location>
</feature>
<comment type="subunit">
    <text evidence="11">Homodimer.</text>
</comment>
<comment type="caution">
    <text evidence="16">The sequence shown here is derived from an EMBL/GenBank/DDBJ whole genome shotgun (WGS) entry which is preliminary data.</text>
</comment>
<gene>
    <name evidence="11 16" type="primary">dnaJ</name>
    <name evidence="16" type="ORF">G1H19_03400</name>
</gene>
<evidence type="ECO:0000256" key="13">
    <source>
        <dbReference type="SAM" id="MobiDB-lite"/>
    </source>
</evidence>
<dbReference type="GO" id="GO:0005737">
    <property type="term" value="C:cytoplasm"/>
    <property type="evidence" value="ECO:0007669"/>
    <property type="project" value="UniProtKB-SubCell"/>
</dbReference>
<keyword evidence="4 11" id="KW-0677">Repeat</keyword>
<dbReference type="InterPro" id="IPR036869">
    <property type="entry name" value="J_dom_sf"/>
</dbReference>
<dbReference type="Pfam" id="PF00226">
    <property type="entry name" value="DnaJ"/>
    <property type="match status" value="1"/>
</dbReference>
<dbReference type="PROSITE" id="PS00636">
    <property type="entry name" value="DNAJ_1"/>
    <property type="match status" value="1"/>
</dbReference>
<dbReference type="PROSITE" id="PS50076">
    <property type="entry name" value="DNAJ_2"/>
    <property type="match status" value="1"/>
</dbReference>
<evidence type="ECO:0000256" key="11">
    <source>
        <dbReference type="HAMAP-Rule" id="MF_01152"/>
    </source>
</evidence>
<organism evidence="16 17">
    <name type="scientific">Goekera deserti</name>
    <dbReference type="NCBI Taxonomy" id="2497753"/>
    <lineage>
        <taxon>Bacteria</taxon>
        <taxon>Bacillati</taxon>
        <taxon>Actinomycetota</taxon>
        <taxon>Actinomycetes</taxon>
        <taxon>Geodermatophilales</taxon>
        <taxon>Geodermatophilaceae</taxon>
        <taxon>Goekera</taxon>
    </lineage>
</organism>
<evidence type="ECO:0000259" key="14">
    <source>
        <dbReference type="PROSITE" id="PS50076"/>
    </source>
</evidence>
<comment type="function">
    <text evidence="11">Participates actively in the response to hyperosmotic and heat shock by preventing the aggregation of stress-denatured proteins and by disaggregating proteins, also in an autonomous, DnaK-independent fashion. Unfolded proteins bind initially to DnaJ; upon interaction with the DnaJ-bound protein, DnaK hydrolyzes its bound ATP, resulting in the formation of a stable complex. GrpE releases ADP from DnaK; ATP binding to DnaK triggers the release of the substrate protein, thus completing the reaction cycle. Several rounds of ATP-dependent interactions between DnaJ, DnaK and GrpE are required for fully efficient folding. Also involved, together with DnaK and GrpE, in the DNA replication of plasmids through activation of initiation proteins.</text>
</comment>
<evidence type="ECO:0000256" key="6">
    <source>
        <dbReference type="ARBA" id="ARBA00022833"/>
    </source>
</evidence>
<accession>A0A7K3W9C2</accession>
<feature type="binding site" evidence="11">
    <location>
        <position position="221"/>
    </location>
    <ligand>
        <name>Zn(2+)</name>
        <dbReference type="ChEBI" id="CHEBI:29105"/>
        <label>2</label>
    </ligand>
</feature>
<dbReference type="FunFam" id="2.60.260.20:FF:000005">
    <property type="entry name" value="Chaperone protein dnaJ 1, mitochondrial"/>
    <property type="match status" value="1"/>
</dbReference>
<dbReference type="Gene3D" id="2.10.230.10">
    <property type="entry name" value="Heat shock protein DnaJ, cysteine-rich domain"/>
    <property type="match status" value="1"/>
</dbReference>
<dbReference type="RefSeq" id="WP_152730236.1">
    <property type="nucleotide sequence ID" value="NZ_JAABOZ010000005.1"/>
</dbReference>
<evidence type="ECO:0000256" key="12">
    <source>
        <dbReference type="PROSITE-ProRule" id="PRU00546"/>
    </source>
</evidence>
<feature type="binding site" evidence="11">
    <location>
        <position position="182"/>
    </location>
    <ligand>
        <name>Zn(2+)</name>
        <dbReference type="ChEBI" id="CHEBI:29105"/>
        <label>1</label>
    </ligand>
</feature>
<keyword evidence="1 11" id="KW-0963">Cytoplasm</keyword>
<dbReference type="PROSITE" id="PS51188">
    <property type="entry name" value="ZF_CR"/>
    <property type="match status" value="1"/>
</dbReference>
<dbReference type="SUPFAM" id="SSF49493">
    <property type="entry name" value="HSP40/DnaJ peptide-binding domain"/>
    <property type="match status" value="2"/>
</dbReference>
<feature type="binding site" evidence="11">
    <location>
        <position position="224"/>
    </location>
    <ligand>
        <name>Zn(2+)</name>
        <dbReference type="ChEBI" id="CHEBI:29105"/>
        <label>2</label>
    </ligand>
</feature>
<evidence type="ECO:0000256" key="7">
    <source>
        <dbReference type="ARBA" id="ARBA00023016"/>
    </source>
</evidence>
<dbReference type="InterPro" id="IPR001623">
    <property type="entry name" value="DnaJ_domain"/>
</dbReference>
<dbReference type="Gene3D" id="1.10.287.110">
    <property type="entry name" value="DnaJ domain"/>
    <property type="match status" value="1"/>
</dbReference>
<dbReference type="InterPro" id="IPR036410">
    <property type="entry name" value="HSP_DnaJ_Cys-rich_dom_sf"/>
</dbReference>
<evidence type="ECO:0000313" key="17">
    <source>
        <dbReference type="Proteomes" id="UP000470470"/>
    </source>
</evidence>
<dbReference type="Gene3D" id="2.60.260.20">
    <property type="entry name" value="Urease metallochaperone UreE, N-terminal domain"/>
    <property type="match status" value="2"/>
</dbReference>
<dbReference type="CDD" id="cd06257">
    <property type="entry name" value="DnaJ"/>
    <property type="match status" value="1"/>
</dbReference>
<keyword evidence="5 11" id="KW-0863">Zinc-finger</keyword>
<dbReference type="HAMAP" id="MF_01152">
    <property type="entry name" value="DnaJ"/>
    <property type="match status" value="1"/>
</dbReference>
<dbReference type="AlphaFoldDB" id="A0A7K3W9C2"/>
<dbReference type="GO" id="GO:0031072">
    <property type="term" value="F:heat shock protein binding"/>
    <property type="evidence" value="ECO:0007669"/>
    <property type="project" value="InterPro"/>
</dbReference>
<dbReference type="InterPro" id="IPR001305">
    <property type="entry name" value="HSP_DnaJ_Cys-rich_dom"/>
</dbReference>
<dbReference type="NCBIfam" id="NF008035">
    <property type="entry name" value="PRK10767.1"/>
    <property type="match status" value="1"/>
</dbReference>
<dbReference type="GO" id="GO:0042026">
    <property type="term" value="P:protein refolding"/>
    <property type="evidence" value="ECO:0007669"/>
    <property type="project" value="TreeGrafter"/>
</dbReference>
<dbReference type="SUPFAM" id="SSF57938">
    <property type="entry name" value="DnaJ/Hsp40 cysteine-rich domain"/>
    <property type="match status" value="1"/>
</dbReference>
<dbReference type="CDD" id="cd10719">
    <property type="entry name" value="DnaJ_zf"/>
    <property type="match status" value="1"/>
</dbReference>
<feature type="repeat" description="CXXCXGXG motif" evidence="11">
    <location>
        <begin position="182"/>
        <end position="189"/>
    </location>
</feature>
<dbReference type="CDD" id="cd10747">
    <property type="entry name" value="DnaJ_C"/>
    <property type="match status" value="1"/>
</dbReference>
<dbReference type="InterPro" id="IPR012724">
    <property type="entry name" value="DnaJ"/>
</dbReference>
<feature type="repeat" description="CXXCXGXG motif" evidence="11">
    <location>
        <begin position="235"/>
        <end position="242"/>
    </location>
</feature>
<dbReference type="InterPro" id="IPR018253">
    <property type="entry name" value="DnaJ_domain_CS"/>
</dbReference>
<reference evidence="16 17" key="1">
    <citation type="submission" date="2020-02" db="EMBL/GenBank/DDBJ databases">
        <title>The whole genome sequence of CPCC 205119.</title>
        <authorList>
            <person name="Jiang Z."/>
        </authorList>
    </citation>
    <scope>NUCLEOTIDE SEQUENCE [LARGE SCALE GENOMIC DNA]</scope>
    <source>
        <strain evidence="16 17">CPCC 205119</strain>
    </source>
</reference>
<comment type="similarity">
    <text evidence="9 11">Belongs to the DnaJ family.</text>
</comment>